<evidence type="ECO:0000313" key="4">
    <source>
        <dbReference type="Proteomes" id="UP000275846"/>
    </source>
</evidence>
<gene>
    <name evidence="3" type="ORF">SSLN_LOCUS4233</name>
</gene>
<feature type="domain" description="C2H2-type" evidence="2">
    <location>
        <begin position="129"/>
        <end position="152"/>
    </location>
</feature>
<dbReference type="InterPro" id="IPR013087">
    <property type="entry name" value="Znf_C2H2_type"/>
</dbReference>
<dbReference type="InterPro" id="IPR036236">
    <property type="entry name" value="Znf_C2H2_sf"/>
</dbReference>
<protein>
    <submittedName>
        <fullName evidence="5">C2H2-type domain-containing protein</fullName>
    </submittedName>
</protein>
<keyword evidence="1" id="KW-0479">Metal-binding</keyword>
<accession>A0A183SJ35</accession>
<dbReference type="WBParaSite" id="SSLN_0000437701-mRNA-1">
    <property type="protein sequence ID" value="SSLN_0000437701-mRNA-1"/>
    <property type="gene ID" value="SSLN_0000437701"/>
</dbReference>
<keyword evidence="1" id="KW-0862">Zinc</keyword>
<reference evidence="5" key="1">
    <citation type="submission" date="2016-06" db="UniProtKB">
        <authorList>
            <consortium name="WormBaseParasite"/>
        </authorList>
    </citation>
    <scope>IDENTIFICATION</scope>
</reference>
<dbReference type="PANTHER" id="PTHR45913:SF5">
    <property type="entry name" value="GENERAL TRANSCRIPTION FACTOR II-I REPEAT DOMAIN-CONTAINING PROTEIN 2A-LIKE PROTEIN"/>
    <property type="match status" value="1"/>
</dbReference>
<dbReference type="InterPro" id="IPR012337">
    <property type="entry name" value="RNaseH-like_sf"/>
</dbReference>
<dbReference type="PROSITE" id="PS50157">
    <property type="entry name" value="ZINC_FINGER_C2H2_2"/>
    <property type="match status" value="2"/>
</dbReference>
<evidence type="ECO:0000313" key="5">
    <source>
        <dbReference type="WBParaSite" id="SSLN_0000437701-mRNA-1"/>
    </source>
</evidence>
<dbReference type="SUPFAM" id="SSF57667">
    <property type="entry name" value="beta-beta-alpha zinc fingers"/>
    <property type="match status" value="1"/>
</dbReference>
<dbReference type="SMART" id="SM00355">
    <property type="entry name" value="ZnF_C2H2"/>
    <property type="match status" value="2"/>
</dbReference>
<sequence length="537" mass="61691">MLLWPPLTGTQLSPVAPRSWVLPSGHTPGNRHDRRAKPGEGLRCCVCLHTRDHIPILIACYPNHRNHQRLRLHYNHQHYHQRWDSLLNCPQCDRTFTLRIGLVGHFRIHCAETGEPVPGAPSHSRDRRLHCPHCRRAFAHHMGLFGHMQIHASGIHRNADNTDTPSTPSAPAILTPTATATTMNDIPPSSYDFSGPQYARNFNSRIGLIGHLLRKVDLERRVFNPEWTDELFFVQRSNKALCLLCDDTNSTFKRSNLKGHFDAKQAHTYRDYTTEERKTEAVRLQSRLDQQSSLFKKQASKASEAAEHRIRESYEVSLFGFLTDISSHLNELNLELQGRDVLIANMEAHVRAFEAKLILWEKQLYKGNYVHFPHLAQYDAALSDTKECISVLSTLRNEFSSRFTDVRSHSQEFKIVSARFDFPYDDAPSDVQLELIELQALDVLLSKFTSCTTLIDFYRQLPHAQFPMLLTRGKRVIAMFGSTYSCERLFSKMKFCKNKLRSQLTDNRLNDILLLNSSSLEPDILSVSKSMQNHVFH</sequence>
<dbReference type="GO" id="GO:0008270">
    <property type="term" value="F:zinc ion binding"/>
    <property type="evidence" value="ECO:0007669"/>
    <property type="project" value="UniProtKB-KW"/>
</dbReference>
<name>A0A183SJ35_SCHSO</name>
<organism evidence="5">
    <name type="scientific">Schistocephalus solidus</name>
    <name type="common">Tapeworm</name>
    <dbReference type="NCBI Taxonomy" id="70667"/>
    <lineage>
        <taxon>Eukaryota</taxon>
        <taxon>Metazoa</taxon>
        <taxon>Spiralia</taxon>
        <taxon>Lophotrochozoa</taxon>
        <taxon>Platyhelminthes</taxon>
        <taxon>Cestoda</taxon>
        <taxon>Eucestoda</taxon>
        <taxon>Diphyllobothriidea</taxon>
        <taxon>Diphyllobothriidae</taxon>
        <taxon>Schistocephalus</taxon>
    </lineage>
</organism>
<dbReference type="SUPFAM" id="SSF53098">
    <property type="entry name" value="Ribonuclease H-like"/>
    <property type="match status" value="1"/>
</dbReference>
<dbReference type="PANTHER" id="PTHR45913">
    <property type="entry name" value="EPM2A-INTERACTING PROTEIN 1"/>
    <property type="match status" value="1"/>
</dbReference>
<dbReference type="Gene3D" id="3.30.160.60">
    <property type="entry name" value="Classic Zinc Finger"/>
    <property type="match status" value="1"/>
</dbReference>
<evidence type="ECO:0000259" key="2">
    <source>
        <dbReference type="PROSITE" id="PS50157"/>
    </source>
</evidence>
<dbReference type="OrthoDB" id="6283535at2759"/>
<reference evidence="3 4" key="2">
    <citation type="submission" date="2018-11" db="EMBL/GenBank/DDBJ databases">
        <authorList>
            <consortium name="Pathogen Informatics"/>
        </authorList>
    </citation>
    <scope>NUCLEOTIDE SEQUENCE [LARGE SCALE GENOMIC DNA]</scope>
    <source>
        <strain evidence="3 4">NST_G2</strain>
    </source>
</reference>
<keyword evidence="1" id="KW-0863">Zinc-finger</keyword>
<dbReference type="Proteomes" id="UP000275846">
    <property type="component" value="Unassembled WGS sequence"/>
</dbReference>
<dbReference type="EMBL" id="UYSU01032791">
    <property type="protein sequence ID" value="VDL90618.1"/>
    <property type="molecule type" value="Genomic_DNA"/>
</dbReference>
<keyword evidence="4" id="KW-1185">Reference proteome</keyword>
<evidence type="ECO:0000313" key="3">
    <source>
        <dbReference type="EMBL" id="VDL90618.1"/>
    </source>
</evidence>
<dbReference type="PROSITE" id="PS00028">
    <property type="entry name" value="ZINC_FINGER_C2H2_1"/>
    <property type="match status" value="2"/>
</dbReference>
<proteinExistence type="predicted"/>
<dbReference type="STRING" id="70667.A0A183SJ35"/>
<feature type="domain" description="C2H2-type" evidence="2">
    <location>
        <begin position="87"/>
        <end position="114"/>
    </location>
</feature>
<evidence type="ECO:0000256" key="1">
    <source>
        <dbReference type="PROSITE-ProRule" id="PRU00042"/>
    </source>
</evidence>
<dbReference type="AlphaFoldDB" id="A0A183SJ35"/>